<dbReference type="Proteomes" id="UP000243207">
    <property type="component" value="Chromosome I"/>
</dbReference>
<sequence length="163" mass="18229">MRRVLKRNLLPFLLLTAALPYAFADTQYDIEQMKDNVYRFTAGQYRSVFMVTDAGLFATDPIDADAATWLRKELDKRFDRVPIRYVAYSHNHVDHTYGGRGTNTRTLRCMRSGCRLTSKGFTARSTTNPTSICAAISDQLANTFTPGQASRIFSHSACAAGDS</sequence>
<evidence type="ECO:0000256" key="1">
    <source>
        <dbReference type="SAM" id="SignalP"/>
    </source>
</evidence>
<dbReference type="OrthoDB" id="9815874at2"/>
<proteinExistence type="predicted"/>
<organism evidence="2 3">
    <name type="scientific">Halopseudomonas xinjiangensis</name>
    <dbReference type="NCBI Taxonomy" id="487184"/>
    <lineage>
        <taxon>Bacteria</taxon>
        <taxon>Pseudomonadati</taxon>
        <taxon>Pseudomonadota</taxon>
        <taxon>Gammaproteobacteria</taxon>
        <taxon>Pseudomonadales</taxon>
        <taxon>Pseudomonadaceae</taxon>
        <taxon>Halopseudomonas</taxon>
    </lineage>
</organism>
<name>A0A1H1T1F0_9GAMM</name>
<dbReference type="STRING" id="487184.SAMN05216421_1702"/>
<gene>
    <name evidence="2" type="ORF">SAMN05216421_1702</name>
</gene>
<feature type="chain" id="PRO_5009260614" description="Metallo-beta-lactamase superfamily protein" evidence="1">
    <location>
        <begin position="25"/>
        <end position="163"/>
    </location>
</feature>
<protein>
    <recommendedName>
        <fullName evidence="4">Metallo-beta-lactamase superfamily protein</fullName>
    </recommendedName>
</protein>
<dbReference type="InterPro" id="IPR036866">
    <property type="entry name" value="RibonucZ/Hydroxyglut_hydro"/>
</dbReference>
<feature type="signal peptide" evidence="1">
    <location>
        <begin position="1"/>
        <end position="24"/>
    </location>
</feature>
<evidence type="ECO:0000313" key="2">
    <source>
        <dbReference type="EMBL" id="SDS53489.1"/>
    </source>
</evidence>
<dbReference type="SUPFAM" id="SSF56281">
    <property type="entry name" value="Metallo-hydrolase/oxidoreductase"/>
    <property type="match status" value="1"/>
</dbReference>
<reference evidence="3" key="1">
    <citation type="submission" date="2016-10" db="EMBL/GenBank/DDBJ databases">
        <authorList>
            <person name="Varghese N."/>
            <person name="Submissions S."/>
        </authorList>
    </citation>
    <scope>NUCLEOTIDE SEQUENCE [LARGE SCALE GENOMIC DNA]</scope>
    <source>
        <strain evidence="3">NRRL B-51270</strain>
    </source>
</reference>
<evidence type="ECO:0000313" key="3">
    <source>
        <dbReference type="Proteomes" id="UP000243207"/>
    </source>
</evidence>
<dbReference type="Gene3D" id="3.60.15.10">
    <property type="entry name" value="Ribonuclease Z/Hydroxyacylglutathione hydrolase-like"/>
    <property type="match status" value="1"/>
</dbReference>
<dbReference type="EMBL" id="LT629736">
    <property type="protein sequence ID" value="SDS53489.1"/>
    <property type="molecule type" value="Genomic_DNA"/>
</dbReference>
<dbReference type="RefSeq" id="WP_093393162.1">
    <property type="nucleotide sequence ID" value="NZ_LT629736.1"/>
</dbReference>
<dbReference type="AlphaFoldDB" id="A0A1H1T1F0"/>
<evidence type="ECO:0008006" key="4">
    <source>
        <dbReference type="Google" id="ProtNLM"/>
    </source>
</evidence>
<accession>A0A1H1T1F0</accession>
<keyword evidence="3" id="KW-1185">Reference proteome</keyword>
<keyword evidence="1" id="KW-0732">Signal</keyword>